<reference evidence="1" key="2">
    <citation type="journal article" date="2015" name="Fish Shellfish Immunol.">
        <title>Early steps in the European eel (Anguilla anguilla)-Vibrio vulnificus interaction in the gills: Role of the RtxA13 toxin.</title>
        <authorList>
            <person name="Callol A."/>
            <person name="Pajuelo D."/>
            <person name="Ebbesson L."/>
            <person name="Teles M."/>
            <person name="MacKenzie S."/>
            <person name="Amaro C."/>
        </authorList>
    </citation>
    <scope>NUCLEOTIDE SEQUENCE</scope>
</reference>
<reference evidence="1" key="1">
    <citation type="submission" date="2014-11" db="EMBL/GenBank/DDBJ databases">
        <authorList>
            <person name="Amaro Gonzalez C."/>
        </authorList>
    </citation>
    <scope>NUCLEOTIDE SEQUENCE</scope>
</reference>
<organism evidence="1">
    <name type="scientific">Anguilla anguilla</name>
    <name type="common">European freshwater eel</name>
    <name type="synonym">Muraena anguilla</name>
    <dbReference type="NCBI Taxonomy" id="7936"/>
    <lineage>
        <taxon>Eukaryota</taxon>
        <taxon>Metazoa</taxon>
        <taxon>Chordata</taxon>
        <taxon>Craniata</taxon>
        <taxon>Vertebrata</taxon>
        <taxon>Euteleostomi</taxon>
        <taxon>Actinopterygii</taxon>
        <taxon>Neopterygii</taxon>
        <taxon>Teleostei</taxon>
        <taxon>Anguilliformes</taxon>
        <taxon>Anguillidae</taxon>
        <taxon>Anguilla</taxon>
    </lineage>
</organism>
<evidence type="ECO:0000313" key="1">
    <source>
        <dbReference type="EMBL" id="JAH68525.1"/>
    </source>
</evidence>
<dbReference type="EMBL" id="GBXM01040052">
    <property type="protein sequence ID" value="JAH68525.1"/>
    <property type="molecule type" value="Transcribed_RNA"/>
</dbReference>
<proteinExistence type="predicted"/>
<name>A0A0E9UTJ3_ANGAN</name>
<protein>
    <submittedName>
        <fullName evidence="1">Uncharacterized protein</fullName>
    </submittedName>
</protein>
<accession>A0A0E9UTJ3</accession>
<sequence length="13" mass="1433">MIPDVELQSGNMV</sequence>